<dbReference type="PANTHER" id="PTHR35811">
    <property type="entry name" value="SLR1870 PROTEIN"/>
    <property type="match status" value="1"/>
</dbReference>
<dbReference type="OrthoDB" id="85234at2157"/>
<dbReference type="Gene3D" id="3.40.50.1010">
    <property type="entry name" value="5'-nuclease"/>
    <property type="match status" value="1"/>
</dbReference>
<dbReference type="NCBIfam" id="TIGR00288">
    <property type="entry name" value="TIGR00288 family NYN domain-containing protein"/>
    <property type="match status" value="1"/>
</dbReference>
<dbReference type="AlphaFoldDB" id="A0A127BAB9"/>
<dbReference type="InterPro" id="IPR021139">
    <property type="entry name" value="NYN"/>
</dbReference>
<evidence type="ECO:0000313" key="4">
    <source>
        <dbReference type="Proteomes" id="UP000070587"/>
    </source>
</evidence>
<accession>A0A127BAB9</accession>
<dbReference type="PANTHER" id="PTHR35811:SF1">
    <property type="entry name" value="HTH OST-TYPE DOMAIN-CONTAINING PROTEIN"/>
    <property type="match status" value="1"/>
</dbReference>
<dbReference type="STRING" id="1609559.TQ32_06635"/>
<gene>
    <name evidence="3" type="ORF">TQ32_06635</name>
</gene>
<proteinExistence type="predicted"/>
<sequence length="202" mass="22435">MARWERIVEGVKSIALIKSKIITRGKRIALLVDGPNILRKDLGIHLEDIVEALSKLGNIRVAKVILNQYAPQSLIEAVSNQGFEPVIVAGEIGVKLAVEAMREVYNPNIDMIALATRNTEFVPIILKAKEKGKETAIIGVEPGLSSALKHAADYVIILTPRGEGVEECYSEDTEEGRRGRRENDRIDHRWSQHPKEGVRDKA</sequence>
<protein>
    <recommendedName>
        <fullName evidence="2">NYN domain-containing protein</fullName>
    </recommendedName>
</protein>
<feature type="region of interest" description="Disordered" evidence="1">
    <location>
        <begin position="166"/>
        <end position="202"/>
    </location>
</feature>
<evidence type="ECO:0000259" key="2">
    <source>
        <dbReference type="Pfam" id="PF01936"/>
    </source>
</evidence>
<dbReference type="CDD" id="cd18726">
    <property type="entry name" value="PIN_LabA-like"/>
    <property type="match status" value="1"/>
</dbReference>
<dbReference type="Pfam" id="PF01936">
    <property type="entry name" value="NYN"/>
    <property type="match status" value="1"/>
</dbReference>
<dbReference type="KEGG" id="pyc:TQ32_06635"/>
<evidence type="ECO:0000313" key="3">
    <source>
        <dbReference type="EMBL" id="AMM54187.1"/>
    </source>
</evidence>
<organism evidence="3 4">
    <name type="scientific">Pyrococcus kukulkanii</name>
    <dbReference type="NCBI Taxonomy" id="1609559"/>
    <lineage>
        <taxon>Archaea</taxon>
        <taxon>Methanobacteriati</taxon>
        <taxon>Methanobacteriota</taxon>
        <taxon>Thermococci</taxon>
        <taxon>Thermococcales</taxon>
        <taxon>Thermococcaceae</taxon>
        <taxon>Pyrococcus</taxon>
    </lineage>
</organism>
<dbReference type="Proteomes" id="UP000070587">
    <property type="component" value="Chromosome"/>
</dbReference>
<reference evidence="4" key="1">
    <citation type="submission" date="2015-02" db="EMBL/GenBank/DDBJ databases">
        <title>Pyrococcus kukulkanii sp. nov., a novel hyperthermophilic archaeon isolated from a deep-sea hydrothermal vent at the Guaymas Basin.</title>
        <authorList>
            <person name="Oger P.M."/>
            <person name="Callac N."/>
            <person name="Jebbar M."/>
            <person name="Godfroy A."/>
        </authorList>
    </citation>
    <scope>NUCLEOTIDE SEQUENCE [LARGE SCALE GENOMIC DNA]</scope>
    <source>
        <strain evidence="4">NCB100</strain>
    </source>
</reference>
<feature type="domain" description="NYN" evidence="2">
    <location>
        <begin position="27"/>
        <end position="158"/>
    </location>
</feature>
<dbReference type="PATRIC" id="fig|1609559.3.peg.1396"/>
<evidence type="ECO:0000256" key="1">
    <source>
        <dbReference type="SAM" id="MobiDB-lite"/>
    </source>
</evidence>
<dbReference type="GeneID" id="28491496"/>
<dbReference type="EMBL" id="CP010835">
    <property type="protein sequence ID" value="AMM54187.1"/>
    <property type="molecule type" value="Genomic_DNA"/>
</dbReference>
<dbReference type="InterPro" id="IPR002790">
    <property type="entry name" value="CHP00288"/>
</dbReference>
<reference evidence="3 4" key="2">
    <citation type="journal article" date="2016" name="Int. J. Syst. Evol. Microbiol.">
        <title>Pyrococcus kukulkanii sp. nov., a hyperthermophilic, piezophilic archaeon isolated from a deep-sea hydrothermal vent.</title>
        <authorList>
            <person name="Callac N."/>
            <person name="Oger P."/>
            <person name="Lesongeur F."/>
            <person name="Rattray J.E."/>
            <person name="Vannier P."/>
            <person name="Michoud G."/>
            <person name="Beauverger M."/>
            <person name="Gayet N."/>
            <person name="Rouxel O."/>
            <person name="Jebbar M."/>
            <person name="Godfroy A."/>
        </authorList>
    </citation>
    <scope>NUCLEOTIDE SEQUENCE [LARGE SCALE GENOMIC DNA]</scope>
    <source>
        <strain evidence="3 4">NCB100</strain>
    </source>
</reference>
<dbReference type="GO" id="GO:0004540">
    <property type="term" value="F:RNA nuclease activity"/>
    <property type="evidence" value="ECO:0007669"/>
    <property type="project" value="InterPro"/>
</dbReference>
<feature type="compositionally biased region" description="Basic and acidic residues" evidence="1">
    <location>
        <begin position="175"/>
        <end position="202"/>
    </location>
</feature>
<dbReference type="RefSeq" id="WP_068322580.1">
    <property type="nucleotide sequence ID" value="NZ_CP010835.1"/>
</dbReference>
<name>A0A127BAB9_9EURY</name>